<name>A0A7X2IUR8_9BURK</name>
<proteinExistence type="predicted"/>
<accession>A0A7X2IUR8</accession>
<evidence type="ECO:0000259" key="1">
    <source>
        <dbReference type="Pfam" id="PF12146"/>
    </source>
</evidence>
<dbReference type="Pfam" id="PF12146">
    <property type="entry name" value="Hydrolase_4"/>
    <property type="match status" value="1"/>
</dbReference>
<dbReference type="AlphaFoldDB" id="A0A7X2IUR8"/>
<dbReference type="GO" id="GO:0052689">
    <property type="term" value="F:carboxylic ester hydrolase activity"/>
    <property type="evidence" value="ECO:0007669"/>
    <property type="project" value="TreeGrafter"/>
</dbReference>
<comment type="caution">
    <text evidence="2">The sequence shown here is derived from an EMBL/GenBank/DDBJ whole genome shotgun (WGS) entry which is preliminary data.</text>
</comment>
<dbReference type="PANTHER" id="PTHR43265">
    <property type="entry name" value="ESTERASE ESTD"/>
    <property type="match status" value="1"/>
</dbReference>
<keyword evidence="3" id="KW-1185">Reference proteome</keyword>
<gene>
    <name evidence="2" type="ORF">GJ700_29540</name>
</gene>
<dbReference type="InterPro" id="IPR053145">
    <property type="entry name" value="AB_hydrolase_Est10"/>
</dbReference>
<evidence type="ECO:0000313" key="2">
    <source>
        <dbReference type="EMBL" id="MRV75863.1"/>
    </source>
</evidence>
<dbReference type="RefSeq" id="WP_154380805.1">
    <property type="nucleotide sequence ID" value="NZ_WKJJ01000024.1"/>
</dbReference>
<reference evidence="2 3" key="1">
    <citation type="submission" date="2019-11" db="EMBL/GenBank/DDBJ databases">
        <title>Novel species isolated from a subtropical stream in China.</title>
        <authorList>
            <person name="Lu H."/>
        </authorList>
    </citation>
    <scope>NUCLEOTIDE SEQUENCE [LARGE SCALE GENOMIC DNA]</scope>
    <source>
        <strain evidence="2 3">FT92W</strain>
    </source>
</reference>
<dbReference type="InterPro" id="IPR029058">
    <property type="entry name" value="AB_hydrolase_fold"/>
</dbReference>
<keyword evidence="2" id="KW-0378">Hydrolase</keyword>
<sequence>MQRDGVYQEQALAFACGAELLPAIITLPDNPGPRGVLVLVGGPQYRAGSHRQFTLLARSLAAQGTAVMRFDARGMGDGEGAQRSFEDMGDDVRAATDCFMQAVPGVRDIVLWGLCDGAAAAVLHGSMDPRISGMVLLNPWARDEAGLAKTMLKHYYLRRLTDPALWRKVFSGRFDVRGSAASLAAHIGKVVRPASPVPAGAPPAVDTMPTGHAVAAPPLGPRLYAGLQRFPGRVLLVISPGDLTAMEFLELAGSSAAWRKLMRAPRITRHDLPGADHTFSSRAWRDQVAEWTGQWLRTW</sequence>
<dbReference type="Gene3D" id="3.40.50.1820">
    <property type="entry name" value="alpha/beta hydrolase"/>
    <property type="match status" value="1"/>
</dbReference>
<dbReference type="InterPro" id="IPR022742">
    <property type="entry name" value="Hydrolase_4"/>
</dbReference>
<dbReference type="EMBL" id="WKJJ01000024">
    <property type="protein sequence ID" value="MRV75863.1"/>
    <property type="molecule type" value="Genomic_DNA"/>
</dbReference>
<organism evidence="2 3">
    <name type="scientific">Pseudoduganella rivuli</name>
    <dbReference type="NCBI Taxonomy" id="2666085"/>
    <lineage>
        <taxon>Bacteria</taxon>
        <taxon>Pseudomonadati</taxon>
        <taxon>Pseudomonadota</taxon>
        <taxon>Betaproteobacteria</taxon>
        <taxon>Burkholderiales</taxon>
        <taxon>Oxalobacteraceae</taxon>
        <taxon>Telluria group</taxon>
        <taxon>Pseudoduganella</taxon>
    </lineage>
</organism>
<evidence type="ECO:0000313" key="3">
    <source>
        <dbReference type="Proteomes" id="UP000446768"/>
    </source>
</evidence>
<feature type="domain" description="Serine aminopeptidase S33" evidence="1">
    <location>
        <begin position="33"/>
        <end position="152"/>
    </location>
</feature>
<dbReference type="InterPro" id="IPR017531">
    <property type="entry name" value="Hydrolase-1_PEP"/>
</dbReference>
<dbReference type="NCBIfam" id="TIGR03100">
    <property type="entry name" value="hydr1_PEP"/>
    <property type="match status" value="1"/>
</dbReference>
<dbReference type="PANTHER" id="PTHR43265:SF1">
    <property type="entry name" value="ESTERASE ESTD"/>
    <property type="match status" value="1"/>
</dbReference>
<dbReference type="SUPFAM" id="SSF53474">
    <property type="entry name" value="alpha/beta-Hydrolases"/>
    <property type="match status" value="1"/>
</dbReference>
<protein>
    <submittedName>
        <fullName evidence="2">Hydrolase 1, exosortase A system-associated</fullName>
    </submittedName>
</protein>
<dbReference type="Proteomes" id="UP000446768">
    <property type="component" value="Unassembled WGS sequence"/>
</dbReference>